<name>A0ABW4HQW3_9BACI</name>
<dbReference type="InterPro" id="IPR036866">
    <property type="entry name" value="RibonucZ/Hydroxyglut_hydro"/>
</dbReference>
<dbReference type="EC" id="3.-.-.-" evidence="2"/>
<reference evidence="3" key="1">
    <citation type="journal article" date="2019" name="Int. J. Syst. Evol. Microbiol.">
        <title>The Global Catalogue of Microorganisms (GCM) 10K type strain sequencing project: providing services to taxonomists for standard genome sequencing and annotation.</title>
        <authorList>
            <consortium name="The Broad Institute Genomics Platform"/>
            <consortium name="The Broad Institute Genome Sequencing Center for Infectious Disease"/>
            <person name="Wu L."/>
            <person name="Ma J."/>
        </authorList>
    </citation>
    <scope>NUCLEOTIDE SEQUENCE [LARGE SCALE GENOMIC DNA]</scope>
    <source>
        <strain evidence="3">CGMCC 1.12376</strain>
    </source>
</reference>
<evidence type="ECO:0000259" key="1">
    <source>
        <dbReference type="SMART" id="SM00849"/>
    </source>
</evidence>
<sequence length="270" mass="31099">MLIKTEANEGTIGNVRYMEGVVALNRVKLNVYCYEVDGMLIDTGAPRLLSEFKSFFDKVRADKVVLTHSHEDHVGGVAYIKRKYNLPIYMDKIGIEDSMKKANYPFYRKVFWGKREPFQALPLEKTIESRNATWDVIQTPGHAPDHVSLLNRKTGQLFTGDLFVQPQTKIILKDESIPTIISSIRRVLGYDFGELYCCHAGHVKSGRSVLQSKLDYLLELQEKIRELSRKGYSEKEIQKQLFDGRYSISYISFGEWDSIHIIRSVLRETP</sequence>
<evidence type="ECO:0000313" key="3">
    <source>
        <dbReference type="Proteomes" id="UP001597221"/>
    </source>
</evidence>
<dbReference type="Proteomes" id="UP001597221">
    <property type="component" value="Unassembled WGS sequence"/>
</dbReference>
<proteinExistence type="predicted"/>
<dbReference type="GO" id="GO:0016787">
    <property type="term" value="F:hydrolase activity"/>
    <property type="evidence" value="ECO:0007669"/>
    <property type="project" value="UniProtKB-KW"/>
</dbReference>
<comment type="caution">
    <text evidence="2">The sequence shown here is derived from an EMBL/GenBank/DDBJ whole genome shotgun (WGS) entry which is preliminary data.</text>
</comment>
<feature type="domain" description="Metallo-beta-lactamase" evidence="1">
    <location>
        <begin position="30"/>
        <end position="199"/>
    </location>
</feature>
<protein>
    <submittedName>
        <fullName evidence="2">MBL fold metallo-hydrolase</fullName>
        <ecNumber evidence="2">3.-.-.-</ecNumber>
    </submittedName>
</protein>
<dbReference type="InterPro" id="IPR050662">
    <property type="entry name" value="Sec-metab_biosynth-thioest"/>
</dbReference>
<dbReference type="Pfam" id="PF00753">
    <property type="entry name" value="Lactamase_B"/>
    <property type="match status" value="1"/>
</dbReference>
<dbReference type="RefSeq" id="WP_379597257.1">
    <property type="nucleotide sequence ID" value="NZ_JBHUDE010000044.1"/>
</dbReference>
<accession>A0ABW4HQW3</accession>
<dbReference type="Gene3D" id="3.60.15.10">
    <property type="entry name" value="Ribonuclease Z/Hydroxyacylglutathione hydrolase-like"/>
    <property type="match status" value="1"/>
</dbReference>
<keyword evidence="2" id="KW-0378">Hydrolase</keyword>
<dbReference type="SMART" id="SM00849">
    <property type="entry name" value="Lactamase_B"/>
    <property type="match status" value="1"/>
</dbReference>
<dbReference type="PANTHER" id="PTHR23131:SF0">
    <property type="entry name" value="ENDORIBONUCLEASE LACTB2"/>
    <property type="match status" value="1"/>
</dbReference>
<keyword evidence="3" id="KW-1185">Reference proteome</keyword>
<gene>
    <name evidence="2" type="ORF">ACFSBH_09645</name>
</gene>
<dbReference type="InterPro" id="IPR001279">
    <property type="entry name" value="Metallo-B-lactamas"/>
</dbReference>
<dbReference type="EMBL" id="JBHUDE010000044">
    <property type="protein sequence ID" value="MFD1607916.1"/>
    <property type="molecule type" value="Genomic_DNA"/>
</dbReference>
<dbReference type="PANTHER" id="PTHR23131">
    <property type="entry name" value="ENDORIBONUCLEASE LACTB2"/>
    <property type="match status" value="1"/>
</dbReference>
<evidence type="ECO:0000313" key="2">
    <source>
        <dbReference type="EMBL" id="MFD1607916.1"/>
    </source>
</evidence>
<dbReference type="SUPFAM" id="SSF56281">
    <property type="entry name" value="Metallo-hydrolase/oxidoreductase"/>
    <property type="match status" value="1"/>
</dbReference>
<organism evidence="2 3">
    <name type="scientific">Oceanobacillus luteolus</name>
    <dbReference type="NCBI Taxonomy" id="1274358"/>
    <lineage>
        <taxon>Bacteria</taxon>
        <taxon>Bacillati</taxon>
        <taxon>Bacillota</taxon>
        <taxon>Bacilli</taxon>
        <taxon>Bacillales</taxon>
        <taxon>Bacillaceae</taxon>
        <taxon>Oceanobacillus</taxon>
    </lineage>
</organism>